<gene>
    <name evidence="1" type="ORF">LCGC14_0992310</name>
</gene>
<name>A0A0F9NS13_9ZZZZ</name>
<sequence>MPLSQYQQTLLQERREAQGGLIENVLDWMGRNITYTGEGDLTLEKILNPNPRDAIYAPPGEPTLAITKPRFLGRALATLPKQLKNLAGEFATGIKRQMRAIPEEAFEGVKDVGRISDPRFTAAYEPGARKIKFNPLQERRTSETAHELTHDWLEYPPARLPLETKRRAIEATKIHRDLRGRKDYIKEYYEKDPVEIASRVMGTLAKAWPSRKPIPIEAYDKYFDAALKISLKNMEKRWPGFYREALWDLPWKKAERVAGRSK</sequence>
<comment type="caution">
    <text evidence="1">The sequence shown here is derived from an EMBL/GenBank/DDBJ whole genome shotgun (WGS) entry which is preliminary data.</text>
</comment>
<reference evidence="1" key="1">
    <citation type="journal article" date="2015" name="Nature">
        <title>Complex archaea that bridge the gap between prokaryotes and eukaryotes.</title>
        <authorList>
            <person name="Spang A."/>
            <person name="Saw J.H."/>
            <person name="Jorgensen S.L."/>
            <person name="Zaremba-Niedzwiedzka K."/>
            <person name="Martijn J."/>
            <person name="Lind A.E."/>
            <person name="van Eijk R."/>
            <person name="Schleper C."/>
            <person name="Guy L."/>
            <person name="Ettema T.J."/>
        </authorList>
    </citation>
    <scope>NUCLEOTIDE SEQUENCE</scope>
</reference>
<evidence type="ECO:0000313" key="1">
    <source>
        <dbReference type="EMBL" id="KKN14822.1"/>
    </source>
</evidence>
<proteinExistence type="predicted"/>
<dbReference type="EMBL" id="LAZR01003779">
    <property type="protein sequence ID" value="KKN14822.1"/>
    <property type="molecule type" value="Genomic_DNA"/>
</dbReference>
<dbReference type="AlphaFoldDB" id="A0A0F9NS13"/>
<accession>A0A0F9NS13</accession>
<protein>
    <submittedName>
        <fullName evidence="1">Uncharacterized protein</fullName>
    </submittedName>
</protein>
<organism evidence="1">
    <name type="scientific">marine sediment metagenome</name>
    <dbReference type="NCBI Taxonomy" id="412755"/>
    <lineage>
        <taxon>unclassified sequences</taxon>
        <taxon>metagenomes</taxon>
        <taxon>ecological metagenomes</taxon>
    </lineage>
</organism>